<dbReference type="OrthoDB" id="1909455at2759"/>
<dbReference type="Gramene" id="KQK00483">
    <property type="protein sequence ID" value="KQK00483"/>
    <property type="gene ID" value="BRADI_3g49725v3"/>
</dbReference>
<gene>
    <name evidence="1" type="ORF">BRADI_3g49725v3</name>
</gene>
<dbReference type="Proteomes" id="UP000008810">
    <property type="component" value="Chromosome 3"/>
</dbReference>
<evidence type="ECO:0000313" key="3">
    <source>
        <dbReference type="Proteomes" id="UP000008810"/>
    </source>
</evidence>
<accession>A0A0Q3I3P1</accession>
<dbReference type="EMBL" id="CM000882">
    <property type="protein sequence ID" value="KQK00483.1"/>
    <property type="molecule type" value="Genomic_DNA"/>
</dbReference>
<reference evidence="2" key="3">
    <citation type="submission" date="2018-08" db="UniProtKB">
        <authorList>
            <consortium name="EnsemblPlants"/>
        </authorList>
    </citation>
    <scope>IDENTIFICATION</scope>
    <source>
        <strain evidence="2">cv. Bd21</strain>
    </source>
</reference>
<protein>
    <submittedName>
        <fullName evidence="1 2">Uncharacterized protein</fullName>
    </submittedName>
</protein>
<reference evidence="1 2" key="1">
    <citation type="journal article" date="2010" name="Nature">
        <title>Genome sequencing and analysis of the model grass Brachypodium distachyon.</title>
        <authorList>
            <consortium name="International Brachypodium Initiative"/>
        </authorList>
    </citation>
    <scope>NUCLEOTIDE SEQUENCE [LARGE SCALE GENOMIC DNA]</scope>
    <source>
        <strain evidence="1 2">Bd21</strain>
    </source>
</reference>
<dbReference type="InParanoid" id="A0A0Q3I3P1"/>
<organism evidence="1">
    <name type="scientific">Brachypodium distachyon</name>
    <name type="common">Purple false brome</name>
    <name type="synonym">Trachynia distachya</name>
    <dbReference type="NCBI Taxonomy" id="15368"/>
    <lineage>
        <taxon>Eukaryota</taxon>
        <taxon>Viridiplantae</taxon>
        <taxon>Streptophyta</taxon>
        <taxon>Embryophyta</taxon>
        <taxon>Tracheophyta</taxon>
        <taxon>Spermatophyta</taxon>
        <taxon>Magnoliopsida</taxon>
        <taxon>Liliopsida</taxon>
        <taxon>Poales</taxon>
        <taxon>Poaceae</taxon>
        <taxon>BOP clade</taxon>
        <taxon>Pooideae</taxon>
        <taxon>Stipodae</taxon>
        <taxon>Brachypodieae</taxon>
        <taxon>Brachypodium</taxon>
    </lineage>
</organism>
<dbReference type="AlphaFoldDB" id="A0A0Q3I3P1"/>
<evidence type="ECO:0000313" key="2">
    <source>
        <dbReference type="EnsemblPlants" id="KQK00483"/>
    </source>
</evidence>
<keyword evidence="3" id="KW-1185">Reference proteome</keyword>
<proteinExistence type="predicted"/>
<sequence>MLQVWICLKIRYLDAVKTGAKKKEVYPKELVVEWNQSQSSTVLRHPLIDDDQETKWQGSKLEGKIKGRTRRNKNYINSKKDPYLCSYFTASLILGFVQRLH</sequence>
<dbReference type="EnsemblPlants" id="KQK00483">
    <property type="protein sequence ID" value="KQK00483"/>
    <property type="gene ID" value="BRADI_3g49725v3"/>
</dbReference>
<reference evidence="1" key="2">
    <citation type="submission" date="2017-06" db="EMBL/GenBank/DDBJ databases">
        <title>WGS assembly of Brachypodium distachyon.</title>
        <authorList>
            <consortium name="The International Brachypodium Initiative"/>
            <person name="Lucas S."/>
            <person name="Harmon-Smith M."/>
            <person name="Lail K."/>
            <person name="Tice H."/>
            <person name="Grimwood J."/>
            <person name="Bruce D."/>
            <person name="Barry K."/>
            <person name="Shu S."/>
            <person name="Lindquist E."/>
            <person name="Wang M."/>
            <person name="Pitluck S."/>
            <person name="Vogel J.P."/>
            <person name="Garvin D.F."/>
            <person name="Mockler T.C."/>
            <person name="Schmutz J."/>
            <person name="Rokhsar D."/>
            <person name="Bevan M.W."/>
        </authorList>
    </citation>
    <scope>NUCLEOTIDE SEQUENCE</scope>
    <source>
        <strain evidence="1">Bd21</strain>
    </source>
</reference>
<name>A0A0Q3I3P1_BRADI</name>
<evidence type="ECO:0000313" key="1">
    <source>
        <dbReference type="EMBL" id="KQK00483.1"/>
    </source>
</evidence>